<dbReference type="Gene3D" id="3.10.450.50">
    <property type="match status" value="1"/>
</dbReference>
<evidence type="ECO:0000313" key="3">
    <source>
        <dbReference type="Proteomes" id="UP000319514"/>
    </source>
</evidence>
<gene>
    <name evidence="2" type="ORF">FB474_1270</name>
</gene>
<feature type="domain" description="SnoaL-like" evidence="1">
    <location>
        <begin position="17"/>
        <end position="104"/>
    </location>
</feature>
<dbReference type="InterPro" id="IPR032710">
    <property type="entry name" value="NTF2-like_dom_sf"/>
</dbReference>
<dbReference type="SUPFAM" id="SSF54427">
    <property type="entry name" value="NTF2-like"/>
    <property type="match status" value="1"/>
</dbReference>
<comment type="caution">
    <text evidence="2">The sequence shown here is derived from an EMBL/GenBank/DDBJ whole genome shotgun (WGS) entry which is preliminary data.</text>
</comment>
<dbReference type="Proteomes" id="UP000319514">
    <property type="component" value="Unassembled WGS sequence"/>
</dbReference>
<reference evidence="2 3" key="1">
    <citation type="submission" date="2019-06" db="EMBL/GenBank/DDBJ databases">
        <title>Sequencing the genomes of 1000 actinobacteria strains.</title>
        <authorList>
            <person name="Klenk H.-P."/>
        </authorList>
    </citation>
    <scope>NUCLEOTIDE SEQUENCE [LARGE SCALE GENOMIC DNA]</scope>
    <source>
        <strain evidence="2 3">DSM 18082</strain>
    </source>
</reference>
<dbReference type="RefSeq" id="WP_141787862.1">
    <property type="nucleotide sequence ID" value="NZ_BAAAKX010000004.1"/>
</dbReference>
<proteinExistence type="predicted"/>
<keyword evidence="3" id="KW-1185">Reference proteome</keyword>
<dbReference type="EMBL" id="VFOQ01000001">
    <property type="protein sequence ID" value="TQL59899.1"/>
    <property type="molecule type" value="Genomic_DNA"/>
</dbReference>
<sequence>MLDEATLLAELHRHWGFAGTDQDITHEIYHDDAVLEFPQSGERFEGVENFKVWREQLPYGVQFHIRRIVHRDDLVVVENLISYDGAPWQFVVNIMEFRGDRVARERIYIMDGWEPASWRSPWRAQTPADAPFPAP</sequence>
<dbReference type="OrthoDB" id="3826377at2"/>
<evidence type="ECO:0000259" key="1">
    <source>
        <dbReference type="Pfam" id="PF12680"/>
    </source>
</evidence>
<name>A0A542ZHY3_9MICO</name>
<accession>A0A542ZHY3</accession>
<dbReference type="InterPro" id="IPR037401">
    <property type="entry name" value="SnoaL-like"/>
</dbReference>
<dbReference type="AlphaFoldDB" id="A0A542ZHY3"/>
<organism evidence="2 3">
    <name type="scientific">Oryzihumus leptocrescens</name>
    <dbReference type="NCBI Taxonomy" id="297536"/>
    <lineage>
        <taxon>Bacteria</taxon>
        <taxon>Bacillati</taxon>
        <taxon>Actinomycetota</taxon>
        <taxon>Actinomycetes</taxon>
        <taxon>Micrococcales</taxon>
        <taxon>Intrasporangiaceae</taxon>
        <taxon>Oryzihumus</taxon>
    </lineage>
</organism>
<evidence type="ECO:0000313" key="2">
    <source>
        <dbReference type="EMBL" id="TQL59899.1"/>
    </source>
</evidence>
<dbReference type="Pfam" id="PF12680">
    <property type="entry name" value="SnoaL_2"/>
    <property type="match status" value="1"/>
</dbReference>
<protein>
    <recommendedName>
        <fullName evidence="1">SnoaL-like domain-containing protein</fullName>
    </recommendedName>
</protein>